<dbReference type="EMBL" id="CAFBRX010000200">
    <property type="protein sequence ID" value="CAB5133627.1"/>
    <property type="molecule type" value="Genomic_DNA"/>
</dbReference>
<dbReference type="PROSITE" id="PS51257">
    <property type="entry name" value="PROKAR_LIPOPROTEIN"/>
    <property type="match status" value="1"/>
</dbReference>
<dbReference type="Pfam" id="PF08386">
    <property type="entry name" value="Abhydrolase_4"/>
    <property type="match status" value="1"/>
</dbReference>
<evidence type="ECO:0000259" key="4">
    <source>
        <dbReference type="Pfam" id="PF00561"/>
    </source>
</evidence>
<dbReference type="AlphaFoldDB" id="A0A6J7W175"/>
<sequence>MARMRLCALVMVLIVTACSSEARNSSPDITDPSVLTVNDWETTLTWKECDSGIDCASLEVPFDYSSPELGTFILPVARHRATQPASRIGTLLVNPGGPGSAATDWASYAVQVFSTSIVERFDIVAWDPRGVGGSDPAIDCVDTMDDYFRLDPSPDNDGELESLVDGAKSFADSCAARSGDILTHVGTIDAARDMDVLRRALGEEKISFAGFSYGTKLGATWATLFPTSVRAAVFDGAIDPILGYVDDLILQAKGFETSLNTFLDQCDINQCSFIQVDETARQAFDRIMLGLDNSPITCCPTRPPTNQGVAQTGIIATLYGSYRWGELEDALSASSSGDGEPLLMLFDDYFGRQNNGFIDNSIDAYIAITCADRDEQLTPQDILGLESRLQNVAPRLGASWIQEMMICAHWTTPTQGGLSLRADTANRILVVGSVGDAATPLSGTRQLATTLGHARLVVSQLEQHTTYGSDPCVTQIVDEYLLTLSDGPDITNC</sequence>
<evidence type="ECO:0000256" key="2">
    <source>
        <dbReference type="ARBA" id="ARBA00022729"/>
    </source>
</evidence>
<evidence type="ECO:0000313" key="8">
    <source>
        <dbReference type="EMBL" id="CAB5133627.1"/>
    </source>
</evidence>
<dbReference type="EMBL" id="CAEZZV010000239">
    <property type="protein sequence ID" value="CAB4790220.1"/>
    <property type="molecule type" value="Genomic_DNA"/>
</dbReference>
<gene>
    <name evidence="6" type="ORF">UFOPK2921_01411</name>
    <name evidence="7" type="ORF">UFOPK4275_00918</name>
    <name evidence="8" type="ORF">UFOPK4422_01498</name>
</gene>
<dbReference type="InterPro" id="IPR051601">
    <property type="entry name" value="Serine_prot/Carboxylest_S33"/>
</dbReference>
<dbReference type="SUPFAM" id="SSF53474">
    <property type="entry name" value="alpha/beta-Hydrolases"/>
    <property type="match status" value="1"/>
</dbReference>
<dbReference type="InterPro" id="IPR013595">
    <property type="entry name" value="Pept_S33_TAP-like_C"/>
</dbReference>
<dbReference type="PANTHER" id="PTHR43248:SF29">
    <property type="entry name" value="TRIPEPTIDYL AMINOPEPTIDASE"/>
    <property type="match status" value="1"/>
</dbReference>
<accession>A0A6J7W175</accession>
<evidence type="ECO:0000313" key="7">
    <source>
        <dbReference type="EMBL" id="CAB5051657.1"/>
    </source>
</evidence>
<dbReference type="GO" id="GO:0016787">
    <property type="term" value="F:hydrolase activity"/>
    <property type="evidence" value="ECO:0007669"/>
    <property type="project" value="UniProtKB-KW"/>
</dbReference>
<evidence type="ECO:0000259" key="5">
    <source>
        <dbReference type="Pfam" id="PF08386"/>
    </source>
</evidence>
<reference evidence="8" key="1">
    <citation type="submission" date="2020-05" db="EMBL/GenBank/DDBJ databases">
        <authorList>
            <person name="Chiriac C."/>
            <person name="Salcher M."/>
            <person name="Ghai R."/>
            <person name="Kavagutti S V."/>
        </authorList>
    </citation>
    <scope>NUCLEOTIDE SEQUENCE</scope>
</reference>
<dbReference type="Gene3D" id="3.40.50.1820">
    <property type="entry name" value="alpha/beta hydrolase"/>
    <property type="match status" value="1"/>
</dbReference>
<organism evidence="8">
    <name type="scientific">freshwater metagenome</name>
    <dbReference type="NCBI Taxonomy" id="449393"/>
    <lineage>
        <taxon>unclassified sequences</taxon>
        <taxon>metagenomes</taxon>
        <taxon>ecological metagenomes</taxon>
    </lineage>
</organism>
<proteinExistence type="inferred from homology"/>
<comment type="similarity">
    <text evidence="1">Belongs to the peptidase S33 family.</text>
</comment>
<evidence type="ECO:0000313" key="6">
    <source>
        <dbReference type="EMBL" id="CAB4790220.1"/>
    </source>
</evidence>
<feature type="domain" description="AB hydrolase-1" evidence="4">
    <location>
        <begin position="90"/>
        <end position="267"/>
    </location>
</feature>
<dbReference type="PANTHER" id="PTHR43248">
    <property type="entry name" value="2-SUCCINYL-6-HYDROXY-2,4-CYCLOHEXADIENE-1-CARBOXYLATE SYNTHASE"/>
    <property type="match status" value="1"/>
</dbReference>
<dbReference type="InterPro" id="IPR000073">
    <property type="entry name" value="AB_hydrolase_1"/>
</dbReference>
<feature type="domain" description="Peptidase S33 tripeptidyl aminopeptidase-like C-terminal" evidence="5">
    <location>
        <begin position="395"/>
        <end position="484"/>
    </location>
</feature>
<protein>
    <submittedName>
        <fullName evidence="8">Unannotated protein</fullName>
    </submittedName>
</protein>
<evidence type="ECO:0000256" key="1">
    <source>
        <dbReference type="ARBA" id="ARBA00010088"/>
    </source>
</evidence>
<name>A0A6J7W175_9ZZZZ</name>
<keyword evidence="2" id="KW-0732">Signal</keyword>
<keyword evidence="3" id="KW-0378">Hydrolase</keyword>
<dbReference type="InterPro" id="IPR029058">
    <property type="entry name" value="AB_hydrolase_fold"/>
</dbReference>
<dbReference type="EMBL" id="CAFBQJ010000165">
    <property type="protein sequence ID" value="CAB5051657.1"/>
    <property type="molecule type" value="Genomic_DNA"/>
</dbReference>
<evidence type="ECO:0000256" key="3">
    <source>
        <dbReference type="ARBA" id="ARBA00022801"/>
    </source>
</evidence>
<dbReference type="Pfam" id="PF00561">
    <property type="entry name" value="Abhydrolase_1"/>
    <property type="match status" value="1"/>
</dbReference>